<feature type="compositionally biased region" description="Basic and acidic residues" evidence="1">
    <location>
        <begin position="1378"/>
        <end position="1389"/>
    </location>
</feature>
<feature type="region of interest" description="Disordered" evidence="1">
    <location>
        <begin position="203"/>
        <end position="242"/>
    </location>
</feature>
<keyword evidence="3" id="KW-1185">Reference proteome</keyword>
<feature type="compositionally biased region" description="Basic and acidic residues" evidence="1">
    <location>
        <begin position="800"/>
        <end position="824"/>
    </location>
</feature>
<feature type="compositionally biased region" description="Low complexity" evidence="1">
    <location>
        <begin position="825"/>
        <end position="834"/>
    </location>
</feature>
<dbReference type="Proteomes" id="UP000218811">
    <property type="component" value="Unassembled WGS sequence"/>
</dbReference>
<evidence type="ECO:0000313" key="3">
    <source>
        <dbReference type="Proteomes" id="UP000218811"/>
    </source>
</evidence>
<feature type="region of interest" description="Disordered" evidence="1">
    <location>
        <begin position="1198"/>
        <end position="1239"/>
    </location>
</feature>
<feature type="compositionally biased region" description="Polar residues" evidence="1">
    <location>
        <begin position="575"/>
        <end position="584"/>
    </location>
</feature>
<organism evidence="2 3">
    <name type="scientific">Wolfiporia cocos (strain MD-104)</name>
    <name type="common">Brown rot fungus</name>
    <dbReference type="NCBI Taxonomy" id="742152"/>
    <lineage>
        <taxon>Eukaryota</taxon>
        <taxon>Fungi</taxon>
        <taxon>Dikarya</taxon>
        <taxon>Basidiomycota</taxon>
        <taxon>Agaricomycotina</taxon>
        <taxon>Agaricomycetes</taxon>
        <taxon>Polyporales</taxon>
        <taxon>Phaeolaceae</taxon>
        <taxon>Wolfiporia</taxon>
    </lineage>
</organism>
<dbReference type="OMA" id="RTCERAI"/>
<protein>
    <submittedName>
        <fullName evidence="2">Uncharacterized protein</fullName>
    </submittedName>
</protein>
<feature type="region of interest" description="Disordered" evidence="1">
    <location>
        <begin position="1087"/>
        <end position="1123"/>
    </location>
</feature>
<accession>A0A2H3JD63</accession>
<feature type="region of interest" description="Disordered" evidence="1">
    <location>
        <begin position="105"/>
        <end position="125"/>
    </location>
</feature>
<feature type="compositionally biased region" description="Gly residues" evidence="1">
    <location>
        <begin position="917"/>
        <end position="926"/>
    </location>
</feature>
<gene>
    <name evidence="2" type="ORF">WOLCODRAFT_162165</name>
</gene>
<feature type="region of interest" description="Disordered" evidence="1">
    <location>
        <begin position="1255"/>
        <end position="1276"/>
    </location>
</feature>
<name>A0A2H3JD63_WOLCO</name>
<feature type="region of interest" description="Disordered" evidence="1">
    <location>
        <begin position="1370"/>
        <end position="1423"/>
    </location>
</feature>
<feature type="region of interest" description="Disordered" evidence="1">
    <location>
        <begin position="1"/>
        <end position="25"/>
    </location>
</feature>
<evidence type="ECO:0000313" key="2">
    <source>
        <dbReference type="EMBL" id="PCH40192.1"/>
    </source>
</evidence>
<sequence>MPHAAPEPATLTLARGDGREPAQDQATLPAAQTRIAAGLMPCRALRSRASPQQQNKRDIPVQALCIYAWTDHARGVSPIQDRAAVGVAARRLALPRIAVPRAPHNAVWGGKGPRGRSLSASSLGRRDGDGTWGLATKIRAPARGILSPPSHLWCPIPSAARSYGDLHAGSGRWGGACTQSANWQQAGYGEGCWAAGLPWRGANGMSRRPEQNAGQTREGPVKDPGLPSCGAAPFPRSDGRTPAANGCRACRAKASFKTCYLRTKTYKREGANPGGVNGPHMRALRLAARRGVGCANAAPSQEKRASAAVTPARARPLAIASHLDLLTIGASPRDHECTPILRPPAPLKRHRRAGYGVWGSARPARRGSPFIGRRPPRSFRRRAHTTNGCQPCILAAGAASVTDTHTPAAHVDAGKPAAGAHSSRARHAAQEYHRCAAPRGVIGDGARLACVPSCHRRISRVPAPIARQWRGLATRRSSSARGHRHPDAHRDVGPCDRRRARSWVGGWVASDWRDEARGDQAQVQRPSACPCTPSAHRTCPANARRAPPAPGPAQPVTRPRRDGETQGYIGRGRTPVTSHTSPSANEHHANPASSTARALQRVLRARTIELDFAGAVICAAASRAEQDTTRRGQLTASRLRRAAARTSAVGHRLLSPHVRRRAFELNWGRGVRAPGRRLLDVGIRRGQKTVSGHAERAYNPPIHSKPPHALCRTRSPMNRGRGAIVIERGVGARRRWAGYGLNIPARDTGILRADDLGLHEAHGDQTTQLRAFSRGSLAQRLPPSGTAALARATTNVRIRPHWDADVTRPGPGERPDEGRGDARRSTPSSAPSPHSRSRRHRCALRPGCAACLARISSRVCGQLPSAGEQRPSRARPIGSAPRPAGHARAAVTASPRDRTIADTPPAPCVSKDSGHPRWGGPGGDAGGRPPEPDARMSDGGDVRRGERTCERAIRGRRCMAYHDAARCSRRREMQMCVQRAAEQEQSTVTGSAPTSSDRAARIGWAGVEHAQMQEGRLEALAGDERSTFLAADPRAENIPRSTRAKNVPRTTRSIDIIVNPRAHASLEGARTPQPAPHGDEARIAHRPRGSLADDPGLPAAQHREHREQRCPAAPLRSPSRIPQGPRALAIYVRSCRLQRPGRCGAREPGSPGTADEGRWCLIAAAPWAGLVSLRAVAVRRQGRTGGHVECSLALARRRTRTRRDRQGRRGVACDGERTQAPRISESQRRGAPASLASRGCRRQCAPDPLAWSVRRGTRPAHACAARGPGRGASGTDKAAAPRLAACNVMAARRAFLPCPPAYLHLRPSSPSGPRAAKPRCPTPIGHAQSPRGLGPATQQASGLVREECNDGDGRAGAVCDLPSYHYPASAGANRRARAGLEPRAGRGKDVAAPALPRAPRPGPLRRSVRTANQRGGGAGSPEN</sequence>
<evidence type="ECO:0000256" key="1">
    <source>
        <dbReference type="SAM" id="MobiDB-lite"/>
    </source>
</evidence>
<proteinExistence type="predicted"/>
<feature type="region of interest" description="Disordered" evidence="1">
    <location>
        <begin position="539"/>
        <end position="596"/>
    </location>
</feature>
<feature type="region of interest" description="Disordered" evidence="1">
    <location>
        <begin position="863"/>
        <end position="947"/>
    </location>
</feature>
<feature type="compositionally biased region" description="Gly residues" evidence="1">
    <location>
        <begin position="1414"/>
        <end position="1423"/>
    </location>
</feature>
<feature type="compositionally biased region" description="Basic and acidic residues" evidence="1">
    <location>
        <begin position="930"/>
        <end position="947"/>
    </location>
</feature>
<dbReference type="EMBL" id="KB468053">
    <property type="protein sequence ID" value="PCH40192.1"/>
    <property type="molecule type" value="Genomic_DNA"/>
</dbReference>
<feature type="compositionally biased region" description="Basic residues" evidence="1">
    <location>
        <begin position="1198"/>
        <end position="1208"/>
    </location>
</feature>
<feature type="region of interest" description="Disordered" evidence="1">
    <location>
        <begin position="1307"/>
        <end position="1337"/>
    </location>
</feature>
<feature type="region of interest" description="Disordered" evidence="1">
    <location>
        <begin position="793"/>
        <end position="842"/>
    </location>
</feature>
<reference evidence="2 3" key="1">
    <citation type="journal article" date="2012" name="Science">
        <title>The Paleozoic origin of enzymatic lignin decomposition reconstructed from 31 fungal genomes.</title>
        <authorList>
            <person name="Floudas D."/>
            <person name="Binder M."/>
            <person name="Riley R."/>
            <person name="Barry K."/>
            <person name="Blanchette R.A."/>
            <person name="Henrissat B."/>
            <person name="Martinez A.T."/>
            <person name="Otillar R."/>
            <person name="Spatafora J.W."/>
            <person name="Yadav J.S."/>
            <person name="Aerts A."/>
            <person name="Benoit I."/>
            <person name="Boyd A."/>
            <person name="Carlson A."/>
            <person name="Copeland A."/>
            <person name="Coutinho P.M."/>
            <person name="de Vries R.P."/>
            <person name="Ferreira P."/>
            <person name="Findley K."/>
            <person name="Foster B."/>
            <person name="Gaskell J."/>
            <person name="Glotzer D."/>
            <person name="Gorecki P."/>
            <person name="Heitman J."/>
            <person name="Hesse C."/>
            <person name="Hori C."/>
            <person name="Igarashi K."/>
            <person name="Jurgens J.A."/>
            <person name="Kallen N."/>
            <person name="Kersten P."/>
            <person name="Kohler A."/>
            <person name="Kuees U."/>
            <person name="Kumar T.K.A."/>
            <person name="Kuo A."/>
            <person name="LaButti K."/>
            <person name="Larrondo L.F."/>
            <person name="Lindquist E."/>
            <person name="Ling A."/>
            <person name="Lombard V."/>
            <person name="Lucas S."/>
            <person name="Lundell T."/>
            <person name="Martin R."/>
            <person name="McLaughlin D.J."/>
            <person name="Morgenstern I."/>
            <person name="Morin E."/>
            <person name="Murat C."/>
            <person name="Nagy L.G."/>
            <person name="Nolan M."/>
            <person name="Ohm R.A."/>
            <person name="Patyshakuliyeva A."/>
            <person name="Rokas A."/>
            <person name="Ruiz-Duenas F.J."/>
            <person name="Sabat G."/>
            <person name="Salamov A."/>
            <person name="Samejima M."/>
            <person name="Schmutz J."/>
            <person name="Slot J.C."/>
            <person name="St John F."/>
            <person name="Stenlid J."/>
            <person name="Sun H."/>
            <person name="Sun S."/>
            <person name="Syed K."/>
            <person name="Tsang A."/>
            <person name="Wiebenga A."/>
            <person name="Young D."/>
            <person name="Pisabarro A."/>
            <person name="Eastwood D.C."/>
            <person name="Martin F."/>
            <person name="Cullen D."/>
            <person name="Grigoriev I.V."/>
            <person name="Hibbett D.S."/>
        </authorList>
    </citation>
    <scope>NUCLEOTIDE SEQUENCE [LARGE SCALE GENOMIC DNA]</scope>
    <source>
        <strain evidence="2 3">MD-104</strain>
    </source>
</reference>